<dbReference type="InterPro" id="IPR037068">
    <property type="entry name" value="DNA_primase_core_N_sf"/>
</dbReference>
<keyword evidence="1 12" id="KW-0240">DNA-directed RNA polymerase</keyword>
<dbReference type="GO" id="GO:0003677">
    <property type="term" value="F:DNA binding"/>
    <property type="evidence" value="ECO:0007669"/>
    <property type="project" value="UniProtKB-KW"/>
</dbReference>
<keyword evidence="3 12" id="KW-0808">Transferase</keyword>
<dbReference type="Pfam" id="PF13155">
    <property type="entry name" value="Toprim_2"/>
    <property type="match status" value="1"/>
</dbReference>
<evidence type="ECO:0000256" key="7">
    <source>
        <dbReference type="ARBA" id="ARBA00022771"/>
    </source>
</evidence>
<dbReference type="SMART" id="SM00493">
    <property type="entry name" value="TOPRIM"/>
    <property type="match status" value="1"/>
</dbReference>
<name>A0A1F7SNU7_9BACT</name>
<evidence type="ECO:0000256" key="4">
    <source>
        <dbReference type="ARBA" id="ARBA00022695"/>
    </source>
</evidence>
<dbReference type="GO" id="GO:1990077">
    <property type="term" value="C:primosome complex"/>
    <property type="evidence" value="ECO:0007669"/>
    <property type="project" value="UniProtKB-KW"/>
</dbReference>
<dbReference type="Gene3D" id="1.10.860.10">
    <property type="entry name" value="DNAb Helicase, Chain A"/>
    <property type="match status" value="1"/>
</dbReference>
<keyword evidence="5 12" id="KW-0235">DNA replication</keyword>
<dbReference type="PANTHER" id="PTHR30313:SF2">
    <property type="entry name" value="DNA PRIMASE"/>
    <property type="match status" value="1"/>
</dbReference>
<evidence type="ECO:0000259" key="15">
    <source>
        <dbReference type="PROSITE" id="PS50880"/>
    </source>
</evidence>
<dbReference type="FunFam" id="3.90.580.10:FF:000001">
    <property type="entry name" value="DNA primase"/>
    <property type="match status" value="1"/>
</dbReference>
<dbReference type="InterPro" id="IPR050219">
    <property type="entry name" value="DnaG_primase"/>
</dbReference>
<evidence type="ECO:0000256" key="13">
    <source>
        <dbReference type="PIRNR" id="PIRNR002811"/>
    </source>
</evidence>
<keyword evidence="10 12" id="KW-0238">DNA-binding</keyword>
<dbReference type="Pfam" id="PF01807">
    <property type="entry name" value="Zn_ribbon_DnaG"/>
    <property type="match status" value="1"/>
</dbReference>
<keyword evidence="11 12" id="KW-0804">Transcription</keyword>
<evidence type="ECO:0000256" key="8">
    <source>
        <dbReference type="ARBA" id="ARBA00022833"/>
    </source>
</evidence>
<organism evidence="16 17">
    <name type="scientific">Candidatus Schekmanbacteria bacterium RIFCSPLOWO2_12_FULL_38_15</name>
    <dbReference type="NCBI Taxonomy" id="1817883"/>
    <lineage>
        <taxon>Bacteria</taxon>
        <taxon>Candidatus Schekmaniibacteriota</taxon>
    </lineage>
</organism>
<feature type="domain" description="Toprim" evidence="15">
    <location>
        <begin position="260"/>
        <end position="341"/>
    </location>
</feature>
<evidence type="ECO:0000256" key="5">
    <source>
        <dbReference type="ARBA" id="ARBA00022705"/>
    </source>
</evidence>
<dbReference type="AlphaFoldDB" id="A0A1F7SNU7"/>
<dbReference type="InterPro" id="IPR006171">
    <property type="entry name" value="TOPRIM_dom"/>
</dbReference>
<sequence length="594" mass="67535">MSGFIPEEKIEEIRATSDIFEVISGYITLNRSGKNYKGLCPFHHEKTPSFIVSSEKQMFHCFGCGQGGNVFSFLMKYENLSFPEAVLSVAKRYGIQIKLTRDDKSEKFVGKKEILYGVNSLANEFFKKTLKETSEGKAALEYLRKRGIEEGSFKDFNIGYALSEWDSLVKYLGRKGYSEEIILESGLAVQRENKSGSYDRFRKRIIFPIFHINGEIIGFGGRNLDDSLPKYINSPETLIYKKGESLYGLHIAKERIKTDNCCIVMEGYVDVVTAHRFGFKNSLASLGTALTEKQLRLIKSLTGNIIFIYDADRAGINAVLRAWEGVLKTGLCGKVVVLPEGDDPDSFLNSKGTEDFKALINSSKDIGEYIIDRSVEGYNLSTTSDRSQALTKVLKVLESVMCILRLADYANYLVSKLGVKEEFLYEAIKYDRKKDITFVPLKEETRKIQLDSLEVHLIQLMLTSKEVATRVFDNISSDDFEVPLLKKIAIEIANSIKSNKEFEPNRIMNIMADEEVNDLISAFLFKSEDWQDIEKAISDCIKQMQKRKAKKTLNNIEDELKLAKGKGDENTLDKLLEQKYKLYTFLKSTKFLEN</sequence>
<evidence type="ECO:0000256" key="9">
    <source>
        <dbReference type="ARBA" id="ARBA00022842"/>
    </source>
</evidence>
<dbReference type="STRING" id="1817883.A3G31_02000"/>
<evidence type="ECO:0000256" key="6">
    <source>
        <dbReference type="ARBA" id="ARBA00022723"/>
    </source>
</evidence>
<keyword evidence="2 12" id="KW-0639">Primosome</keyword>
<dbReference type="Gene3D" id="3.40.1360.10">
    <property type="match status" value="1"/>
</dbReference>
<keyword evidence="9" id="KW-0460">Magnesium</keyword>
<dbReference type="SUPFAM" id="SSF57783">
    <property type="entry name" value="Zinc beta-ribbon"/>
    <property type="match status" value="1"/>
</dbReference>
<evidence type="ECO:0000256" key="3">
    <source>
        <dbReference type="ARBA" id="ARBA00022679"/>
    </source>
</evidence>
<dbReference type="EMBL" id="MGDI01000005">
    <property type="protein sequence ID" value="OGL54874.1"/>
    <property type="molecule type" value="Genomic_DNA"/>
</dbReference>
<dbReference type="GO" id="GO:0005737">
    <property type="term" value="C:cytoplasm"/>
    <property type="evidence" value="ECO:0007669"/>
    <property type="project" value="TreeGrafter"/>
</dbReference>
<evidence type="ECO:0000256" key="2">
    <source>
        <dbReference type="ARBA" id="ARBA00022515"/>
    </source>
</evidence>
<gene>
    <name evidence="12" type="primary">dnaG</name>
    <name evidence="16" type="ORF">A3G31_02000</name>
</gene>
<comment type="subunit">
    <text evidence="12">Monomer. Interacts with DnaB.</text>
</comment>
<dbReference type="GO" id="GO:0006269">
    <property type="term" value="P:DNA replication, synthesis of primer"/>
    <property type="evidence" value="ECO:0007669"/>
    <property type="project" value="UniProtKB-UniRule"/>
</dbReference>
<keyword evidence="7 12" id="KW-0863">Zinc-finger</keyword>
<dbReference type="Gene3D" id="3.90.580.10">
    <property type="entry name" value="Zinc finger, CHC2-type domain"/>
    <property type="match status" value="1"/>
</dbReference>
<dbReference type="InterPro" id="IPR006295">
    <property type="entry name" value="DNA_primase_DnaG"/>
</dbReference>
<comment type="catalytic activity">
    <reaction evidence="12">
        <text>ssDNA + n NTP = ssDNA/pppN(pN)n-1 hybrid + (n-1) diphosphate.</text>
        <dbReference type="EC" id="2.7.7.101"/>
    </reaction>
</comment>
<dbReference type="NCBIfam" id="TIGR01391">
    <property type="entry name" value="dnaG"/>
    <property type="match status" value="1"/>
</dbReference>
<dbReference type="GO" id="GO:0000428">
    <property type="term" value="C:DNA-directed RNA polymerase complex"/>
    <property type="evidence" value="ECO:0007669"/>
    <property type="project" value="UniProtKB-KW"/>
</dbReference>
<keyword evidence="6 12" id="KW-0479">Metal-binding</keyword>
<evidence type="ECO:0000256" key="14">
    <source>
        <dbReference type="PIRSR" id="PIRSR002811-1"/>
    </source>
</evidence>
<comment type="caution">
    <text evidence="16">The sequence shown here is derived from an EMBL/GenBank/DDBJ whole genome shotgun (WGS) entry which is preliminary data.</text>
</comment>
<evidence type="ECO:0000256" key="10">
    <source>
        <dbReference type="ARBA" id="ARBA00023125"/>
    </source>
</evidence>
<dbReference type="GO" id="GO:0008270">
    <property type="term" value="F:zinc ion binding"/>
    <property type="evidence" value="ECO:0007669"/>
    <property type="project" value="UniProtKB-UniRule"/>
</dbReference>
<dbReference type="Gene3D" id="3.90.980.10">
    <property type="entry name" value="DNA primase, catalytic core, N-terminal domain"/>
    <property type="match status" value="1"/>
</dbReference>
<dbReference type="CDD" id="cd03364">
    <property type="entry name" value="TOPRIM_DnaG_primases"/>
    <property type="match status" value="1"/>
</dbReference>
<dbReference type="SMART" id="SM00400">
    <property type="entry name" value="ZnF_CHCC"/>
    <property type="match status" value="1"/>
</dbReference>
<accession>A0A1F7SNU7</accession>
<dbReference type="InterPro" id="IPR002694">
    <property type="entry name" value="Znf_CHC2"/>
</dbReference>
<dbReference type="PANTHER" id="PTHR30313">
    <property type="entry name" value="DNA PRIMASE"/>
    <property type="match status" value="1"/>
</dbReference>
<dbReference type="GO" id="GO:0003899">
    <property type="term" value="F:DNA-directed RNA polymerase activity"/>
    <property type="evidence" value="ECO:0007669"/>
    <property type="project" value="UniProtKB-UniRule"/>
</dbReference>
<keyword evidence="4 12" id="KW-0548">Nucleotidyltransferase</keyword>
<dbReference type="HAMAP" id="MF_00974">
    <property type="entry name" value="DNA_primase_DnaG"/>
    <property type="match status" value="1"/>
</dbReference>
<keyword evidence="8 12" id="KW-0862">Zinc</keyword>
<dbReference type="InterPro" id="IPR016136">
    <property type="entry name" value="DNA_helicase_N/primase_C"/>
</dbReference>
<dbReference type="InterPro" id="IPR030846">
    <property type="entry name" value="DnaG_bac"/>
</dbReference>
<dbReference type="InterPro" id="IPR034151">
    <property type="entry name" value="TOPRIM_DnaG_bac"/>
</dbReference>
<dbReference type="SUPFAM" id="SSF56731">
    <property type="entry name" value="DNA primase core"/>
    <property type="match status" value="1"/>
</dbReference>
<dbReference type="EC" id="2.7.7.101" evidence="12"/>
<dbReference type="PIRSF" id="PIRSF002811">
    <property type="entry name" value="DnaG"/>
    <property type="match status" value="1"/>
</dbReference>
<comment type="cofactor">
    <cofactor evidence="12 13 14">
        <name>Zn(2+)</name>
        <dbReference type="ChEBI" id="CHEBI:29105"/>
    </cofactor>
    <text evidence="12 13 14">Binds 1 zinc ion per monomer.</text>
</comment>
<dbReference type="FunFam" id="3.90.980.10:FF:000001">
    <property type="entry name" value="DNA primase"/>
    <property type="match status" value="1"/>
</dbReference>
<dbReference type="Proteomes" id="UP000178082">
    <property type="component" value="Unassembled WGS sequence"/>
</dbReference>
<comment type="similarity">
    <text evidence="12 13">Belongs to the DnaG primase family.</text>
</comment>
<dbReference type="InterPro" id="IPR013264">
    <property type="entry name" value="DNAG_N"/>
</dbReference>
<dbReference type="InterPro" id="IPR036977">
    <property type="entry name" value="DNA_primase_Znf_CHC2"/>
</dbReference>
<evidence type="ECO:0000256" key="1">
    <source>
        <dbReference type="ARBA" id="ARBA00022478"/>
    </source>
</evidence>
<protein>
    <recommendedName>
        <fullName evidence="12 13">DNA primase</fullName>
        <ecNumber evidence="12">2.7.7.101</ecNumber>
    </recommendedName>
</protein>
<evidence type="ECO:0000313" key="16">
    <source>
        <dbReference type="EMBL" id="OGL54874.1"/>
    </source>
</evidence>
<evidence type="ECO:0000313" key="17">
    <source>
        <dbReference type="Proteomes" id="UP000178082"/>
    </source>
</evidence>
<evidence type="ECO:0000256" key="12">
    <source>
        <dbReference type="HAMAP-Rule" id="MF_00974"/>
    </source>
</evidence>
<comment type="function">
    <text evidence="12 13">RNA polymerase that catalyzes the synthesis of short RNA molecules used as primers for DNA polymerase during DNA replication.</text>
</comment>
<dbReference type="PROSITE" id="PS50880">
    <property type="entry name" value="TOPRIM"/>
    <property type="match status" value="1"/>
</dbReference>
<reference evidence="16 17" key="1">
    <citation type="journal article" date="2016" name="Nat. Commun.">
        <title>Thousands of microbial genomes shed light on interconnected biogeochemical processes in an aquifer system.</title>
        <authorList>
            <person name="Anantharaman K."/>
            <person name="Brown C.T."/>
            <person name="Hug L.A."/>
            <person name="Sharon I."/>
            <person name="Castelle C.J."/>
            <person name="Probst A.J."/>
            <person name="Thomas B.C."/>
            <person name="Singh A."/>
            <person name="Wilkins M.J."/>
            <person name="Karaoz U."/>
            <person name="Brodie E.L."/>
            <person name="Williams K.H."/>
            <person name="Hubbard S.S."/>
            <person name="Banfield J.F."/>
        </authorList>
    </citation>
    <scope>NUCLEOTIDE SEQUENCE [LARGE SCALE GENOMIC DNA]</scope>
</reference>
<evidence type="ECO:0000256" key="11">
    <source>
        <dbReference type="ARBA" id="ARBA00023163"/>
    </source>
</evidence>
<feature type="zinc finger region" description="CHC2-type" evidence="12 14">
    <location>
        <begin position="40"/>
        <end position="64"/>
    </location>
</feature>
<proteinExistence type="inferred from homology"/>
<comment type="domain">
    <text evidence="12">Contains an N-terminal zinc-binding domain, a central core domain that contains the primase activity, and a C-terminal DnaB-binding domain.</text>
</comment>
<dbReference type="Pfam" id="PF08275">
    <property type="entry name" value="DNAG_N"/>
    <property type="match status" value="1"/>
</dbReference>